<evidence type="ECO:0000256" key="4">
    <source>
        <dbReference type="ARBA" id="ARBA00022452"/>
    </source>
</evidence>
<keyword evidence="12" id="KW-0732">Signal</keyword>
<evidence type="ECO:0000256" key="1">
    <source>
        <dbReference type="ARBA" id="ARBA00004571"/>
    </source>
</evidence>
<dbReference type="Pfam" id="PF07715">
    <property type="entry name" value="Plug"/>
    <property type="match status" value="1"/>
</dbReference>
<evidence type="ECO:0000256" key="10">
    <source>
        <dbReference type="PROSITE-ProRule" id="PRU01360"/>
    </source>
</evidence>
<dbReference type="InterPro" id="IPR037066">
    <property type="entry name" value="Plug_dom_sf"/>
</dbReference>
<dbReference type="InterPro" id="IPR012910">
    <property type="entry name" value="Plug_dom"/>
</dbReference>
<dbReference type="InterPro" id="IPR010105">
    <property type="entry name" value="TonB_sidphr_rcpt"/>
</dbReference>
<name>A0ABY8FV90_9SPHN</name>
<evidence type="ECO:0000313" key="15">
    <source>
        <dbReference type="EMBL" id="WFL78175.1"/>
    </source>
</evidence>
<evidence type="ECO:0000256" key="6">
    <source>
        <dbReference type="ARBA" id="ARBA00023077"/>
    </source>
</evidence>
<dbReference type="Gene3D" id="2.40.170.20">
    <property type="entry name" value="TonB-dependent receptor, beta-barrel domain"/>
    <property type="match status" value="1"/>
</dbReference>
<organism evidence="15 16">
    <name type="scientific">Altererythrobacter arenosus</name>
    <dbReference type="NCBI Taxonomy" id="3032592"/>
    <lineage>
        <taxon>Bacteria</taxon>
        <taxon>Pseudomonadati</taxon>
        <taxon>Pseudomonadota</taxon>
        <taxon>Alphaproteobacteria</taxon>
        <taxon>Sphingomonadales</taxon>
        <taxon>Erythrobacteraceae</taxon>
        <taxon>Altererythrobacter</taxon>
    </lineage>
</organism>
<dbReference type="RefSeq" id="WP_278016865.1">
    <property type="nucleotide sequence ID" value="NZ_CP121106.1"/>
</dbReference>
<evidence type="ECO:0000256" key="8">
    <source>
        <dbReference type="ARBA" id="ARBA00023170"/>
    </source>
</evidence>
<dbReference type="Pfam" id="PF00593">
    <property type="entry name" value="TonB_dep_Rec_b-barrel"/>
    <property type="match status" value="1"/>
</dbReference>
<evidence type="ECO:0000256" key="11">
    <source>
        <dbReference type="RuleBase" id="RU003357"/>
    </source>
</evidence>
<evidence type="ECO:0000256" key="5">
    <source>
        <dbReference type="ARBA" id="ARBA00022692"/>
    </source>
</evidence>
<reference evidence="15 16" key="1">
    <citation type="submission" date="2023-03" db="EMBL/GenBank/DDBJ databases">
        <title>Altererythrobacter sp. CAU 1644 isolated from sand.</title>
        <authorList>
            <person name="Kim W."/>
        </authorList>
    </citation>
    <scope>NUCLEOTIDE SEQUENCE [LARGE SCALE GENOMIC DNA]</scope>
    <source>
        <strain evidence="15 16">CAU 1644</strain>
    </source>
</reference>
<dbReference type="Proteomes" id="UP001215827">
    <property type="component" value="Chromosome"/>
</dbReference>
<keyword evidence="8 15" id="KW-0675">Receptor</keyword>
<comment type="similarity">
    <text evidence="2 10 11">Belongs to the TonB-dependent receptor family.</text>
</comment>
<dbReference type="InterPro" id="IPR039426">
    <property type="entry name" value="TonB-dep_rcpt-like"/>
</dbReference>
<dbReference type="PANTHER" id="PTHR32552:SF83">
    <property type="entry name" value="BLR3904 PROTEIN"/>
    <property type="match status" value="1"/>
</dbReference>
<dbReference type="EMBL" id="CP121106">
    <property type="protein sequence ID" value="WFL78175.1"/>
    <property type="molecule type" value="Genomic_DNA"/>
</dbReference>
<evidence type="ECO:0000259" key="13">
    <source>
        <dbReference type="Pfam" id="PF00593"/>
    </source>
</evidence>
<dbReference type="NCBIfam" id="TIGR01783">
    <property type="entry name" value="TonB-siderophor"/>
    <property type="match status" value="1"/>
</dbReference>
<evidence type="ECO:0000256" key="3">
    <source>
        <dbReference type="ARBA" id="ARBA00022448"/>
    </source>
</evidence>
<dbReference type="PROSITE" id="PS52016">
    <property type="entry name" value="TONB_DEPENDENT_REC_3"/>
    <property type="match status" value="1"/>
</dbReference>
<evidence type="ECO:0000256" key="9">
    <source>
        <dbReference type="ARBA" id="ARBA00023237"/>
    </source>
</evidence>
<feature type="domain" description="TonB-dependent receptor-like beta-barrel" evidence="13">
    <location>
        <begin position="233"/>
        <end position="663"/>
    </location>
</feature>
<gene>
    <name evidence="15" type="ORF">P7228_03660</name>
</gene>
<dbReference type="InterPro" id="IPR036942">
    <property type="entry name" value="Beta-barrel_TonB_sf"/>
</dbReference>
<evidence type="ECO:0000256" key="7">
    <source>
        <dbReference type="ARBA" id="ARBA00023136"/>
    </source>
</evidence>
<feature type="signal peptide" evidence="12">
    <location>
        <begin position="1"/>
        <end position="25"/>
    </location>
</feature>
<comment type="subcellular location">
    <subcellularLocation>
        <location evidence="1 10">Cell outer membrane</location>
        <topology evidence="1 10">Multi-pass membrane protein</topology>
    </subcellularLocation>
</comment>
<keyword evidence="9 10" id="KW-0998">Cell outer membrane</keyword>
<evidence type="ECO:0000256" key="12">
    <source>
        <dbReference type="SAM" id="SignalP"/>
    </source>
</evidence>
<dbReference type="InterPro" id="IPR000531">
    <property type="entry name" value="Beta-barrel_TonB"/>
</dbReference>
<evidence type="ECO:0000259" key="14">
    <source>
        <dbReference type="Pfam" id="PF07715"/>
    </source>
</evidence>
<feature type="chain" id="PRO_5045151258" evidence="12">
    <location>
        <begin position="26"/>
        <end position="694"/>
    </location>
</feature>
<dbReference type="SUPFAM" id="SSF56935">
    <property type="entry name" value="Porins"/>
    <property type="match status" value="1"/>
</dbReference>
<keyword evidence="3 10" id="KW-0813">Transport</keyword>
<evidence type="ECO:0000313" key="16">
    <source>
        <dbReference type="Proteomes" id="UP001215827"/>
    </source>
</evidence>
<keyword evidence="4 10" id="KW-1134">Transmembrane beta strand</keyword>
<accession>A0ABY8FV90</accession>
<evidence type="ECO:0000256" key="2">
    <source>
        <dbReference type="ARBA" id="ARBA00009810"/>
    </source>
</evidence>
<dbReference type="CDD" id="cd01347">
    <property type="entry name" value="ligand_gated_channel"/>
    <property type="match status" value="1"/>
</dbReference>
<protein>
    <submittedName>
        <fullName evidence="15">TonB-dependent siderophore receptor</fullName>
    </submittedName>
</protein>
<dbReference type="PANTHER" id="PTHR32552">
    <property type="entry name" value="FERRICHROME IRON RECEPTOR-RELATED"/>
    <property type="match status" value="1"/>
</dbReference>
<proteinExistence type="inferred from homology"/>
<keyword evidence="5 10" id="KW-0812">Transmembrane</keyword>
<keyword evidence="16" id="KW-1185">Reference proteome</keyword>
<feature type="domain" description="TonB-dependent receptor plug" evidence="14">
    <location>
        <begin position="65"/>
        <end position="161"/>
    </location>
</feature>
<keyword evidence="7 10" id="KW-0472">Membrane</keyword>
<dbReference type="Gene3D" id="2.170.130.10">
    <property type="entry name" value="TonB-dependent receptor, plug domain"/>
    <property type="match status" value="1"/>
</dbReference>
<keyword evidence="6 11" id="KW-0798">TonB box</keyword>
<sequence length="694" mass="75916">MTSVFRRAALLSSAALFLVPSVASANAAAAAEDRDYLPSDIIVTGERQGYGEDDGSSGTKTPTPLIEVPQTITFVTADQLEDQSIRQLGEALRYVPGISIETGEGHRDEIFVRGQETTADFYLDGLRDDAQYYRPLYNVERVEVLKGANALIFGRGGGGGVVNRVSKTARLNGFSAEFDASVDSFGAFAIAGDVNTRLSEPAALRINAVYEEFNNDRDTYDGRFIGFSPTATVELGEATRLIATYSYDDDKRVTDRGLPSLNGGPLRGFDSTFFGVPGFNEATAEVHIARARLEHEFSDSLSANASVQYADYDKYYANALPNGTDGVNVSLSGYADFTERQNLIGQANLVWQAATGGIGHKLLAGVEALDQDTRNGRFNIVLSETSVPLTEEFAYPTATLGALSRERDSNLTVLSAYIQDQIEIGEHLELIAGLRWERFDLDTVNVLNGVTGDRVDEMVSPRFGAVVKASPALSVYASYAESFLPQAGDQFLLLSPGDSAFEPEKFTNYELGLKWAPARDLFLTAAIFRLDRTNTKADDPVTFETVLTGESRVEGFEFNLAGEITPQWHANIGYTYLDGKVTSDSDFASAGTRLQQLPRHQFSAWTRYDLTEAFGLGLGLLYQGEQFASFSQNVTLPDYVRVDAALFYDVSERLSLQLNIENLFDENYYPSAHGDNNIQPGDPFSARVGVRLKL</sequence>